<evidence type="ECO:0000256" key="4">
    <source>
        <dbReference type="ARBA" id="ARBA00023136"/>
    </source>
</evidence>
<dbReference type="InterPro" id="IPR000184">
    <property type="entry name" value="Bac_surfAg_D15"/>
</dbReference>
<dbReference type="PANTHER" id="PTHR12815:SF18">
    <property type="entry name" value="SORTING AND ASSEMBLY MACHINERY COMPONENT 50 HOMOLOG"/>
    <property type="match status" value="1"/>
</dbReference>
<evidence type="ECO:0000313" key="6">
    <source>
        <dbReference type="EMBL" id="QNI33619.1"/>
    </source>
</evidence>
<dbReference type="InterPro" id="IPR010827">
    <property type="entry name" value="BamA/TamA_POTRA"/>
</dbReference>
<dbReference type="Gene3D" id="3.10.20.310">
    <property type="entry name" value="membrane protein fhac"/>
    <property type="match status" value="5"/>
</dbReference>
<organism evidence="6 7">
    <name type="scientific">Alloacidobacterium dinghuense</name>
    <dbReference type="NCBI Taxonomy" id="2763107"/>
    <lineage>
        <taxon>Bacteria</taxon>
        <taxon>Pseudomonadati</taxon>
        <taxon>Acidobacteriota</taxon>
        <taxon>Terriglobia</taxon>
        <taxon>Terriglobales</taxon>
        <taxon>Acidobacteriaceae</taxon>
        <taxon>Alloacidobacterium</taxon>
    </lineage>
</organism>
<dbReference type="PANTHER" id="PTHR12815">
    <property type="entry name" value="SORTING AND ASSEMBLY MACHINERY SAMM50 PROTEIN FAMILY MEMBER"/>
    <property type="match status" value="1"/>
</dbReference>
<keyword evidence="7" id="KW-1185">Reference proteome</keyword>
<keyword evidence="4" id="KW-0472">Membrane</keyword>
<dbReference type="GO" id="GO:0019867">
    <property type="term" value="C:outer membrane"/>
    <property type="evidence" value="ECO:0007669"/>
    <property type="project" value="InterPro"/>
</dbReference>
<evidence type="ECO:0000259" key="5">
    <source>
        <dbReference type="PROSITE" id="PS51779"/>
    </source>
</evidence>
<evidence type="ECO:0000256" key="1">
    <source>
        <dbReference type="ARBA" id="ARBA00004370"/>
    </source>
</evidence>
<dbReference type="AlphaFoldDB" id="A0A7G8BM49"/>
<dbReference type="InterPro" id="IPR034746">
    <property type="entry name" value="POTRA"/>
</dbReference>
<dbReference type="KEGG" id="adin:H7849_06700"/>
<reference evidence="6 7" key="1">
    <citation type="submission" date="2020-08" db="EMBL/GenBank/DDBJ databases">
        <title>Edaphobacter telluris sp. nov. and Acidobacterium dinghuensis sp. nov., two acidobacteria isolated from forest soil.</title>
        <authorList>
            <person name="Fu J."/>
            <person name="Qiu L."/>
        </authorList>
    </citation>
    <scope>NUCLEOTIDE SEQUENCE [LARGE SCALE GENOMIC DNA]</scope>
    <source>
        <strain evidence="6">4Y35</strain>
    </source>
</reference>
<comment type="subcellular location">
    <subcellularLocation>
        <location evidence="1">Membrane</location>
    </subcellularLocation>
</comment>
<dbReference type="EMBL" id="CP060394">
    <property type="protein sequence ID" value="QNI33619.1"/>
    <property type="molecule type" value="Genomic_DNA"/>
</dbReference>
<dbReference type="Pfam" id="PF01103">
    <property type="entry name" value="Omp85"/>
    <property type="match status" value="1"/>
</dbReference>
<dbReference type="Gene3D" id="2.40.160.50">
    <property type="entry name" value="membrane protein fhac: a member of the omp85/tpsb transporter family"/>
    <property type="match status" value="1"/>
</dbReference>
<dbReference type="Proteomes" id="UP000515312">
    <property type="component" value="Chromosome"/>
</dbReference>
<keyword evidence="2" id="KW-1134">Transmembrane beta strand</keyword>
<gene>
    <name evidence="6" type="ORF">H7849_06700</name>
</gene>
<evidence type="ECO:0000313" key="7">
    <source>
        <dbReference type="Proteomes" id="UP000515312"/>
    </source>
</evidence>
<feature type="domain" description="POTRA" evidence="5">
    <location>
        <begin position="508"/>
        <end position="582"/>
    </location>
</feature>
<accession>A0A7G8BM49</accession>
<dbReference type="PROSITE" id="PS51779">
    <property type="entry name" value="POTRA"/>
    <property type="match status" value="1"/>
</dbReference>
<sequence>MTARDAAQRDITLRSWAGLQVEAVQFKGIPPERLAPLPESLALQPHQPLDPLKVRDSLRRLYETGLYKTIVVEGLRHGDAVTIIFSGVPNLFIGRITVNGINNERLSGVLERSTRMNAGTVFNDAKFLQAQKLLQETLEENGFYQSKIFASTAVDSANSQVNIVFEIVQGKQARVGAVAVQGDSGMTIDSFRKKGKLKEDSKVSRDTVSNALSRLRKNYQKQNRLEASLKLDSHTYQPPVNHLDYGFSADRGPLVVVLVEGASLSKGKIRNLVPVYEEGAVDEDLLNEGDRRIRDYYQRAGYFNVKVTHDEQLKDKQHSIITFTVSLGMKHEVASVTVNGNKYFGTDTILPRLSVVKSSIVNRHGMYSQALAQADVNAITALYQSNGFSNVKVTPEVKDADVNTKGKKTKDAQLSVNYTIDEGAQQRIGAYVINGASKVQLSDLTPLLNTQSGQPYSSLNITQDRDSILTFYLSHGFDNAQINLLQRPSPKDPNLIDVTMNVTEGDQFFVNRVLISGLHYTRPSTVEDRVLIHPGDPLNQTALLETQRKLYDLTLFNQVNTAVQNPLGDELRKNVLLQFTEARRWDISYGFGFQAQTGNPQSNCANLTPQQLIQLGINPSTYTCSPNGKTGVSPAVLFNISRINIRGTDKSVSLNTTLGTLEQRILMSFSNPHFLDKPKLNLILTGGYTNAQDVTTYASSRLEGTIRLTDRVNKPNTLIYSFGYRRVKVDPNSVQVAPDEIPLVSEPVRVGGPGITWIRDTRVPTPLDATSGTFTTVIENWADSHFASQADFNRIDGTNSSYYKFGKLNTWVVARNTRIAAEHSYGGSDYNLVPLPERLYAGGAQSHRGFGINAAGPRDSLTGFPIGGTGAFINNTELRMPNPMLPYVGNSLGFVLFEDMGNVFEYARDIWPSFTRFRQPNRDGCRNLNEQEQSVPHPGSPISAAGLCSFNYFSHAVGIGLRYHTPVGPIRLDFSYNLNPPIYPVIIDYSSTPTNPIPAHVGEAGHFNFFFSIGQAF</sequence>
<evidence type="ECO:0000256" key="3">
    <source>
        <dbReference type="ARBA" id="ARBA00022692"/>
    </source>
</evidence>
<dbReference type="Pfam" id="PF07244">
    <property type="entry name" value="POTRA"/>
    <property type="match status" value="5"/>
</dbReference>
<proteinExistence type="predicted"/>
<name>A0A7G8BM49_9BACT</name>
<protein>
    <submittedName>
        <fullName evidence="6">BamA/TamA family outer membrane protein</fullName>
    </submittedName>
</protein>
<dbReference type="RefSeq" id="WP_186745160.1">
    <property type="nucleotide sequence ID" value="NZ_CP060394.1"/>
</dbReference>
<keyword evidence="3" id="KW-0812">Transmembrane</keyword>
<dbReference type="InterPro" id="IPR039910">
    <property type="entry name" value="D15-like"/>
</dbReference>
<evidence type="ECO:0000256" key="2">
    <source>
        <dbReference type="ARBA" id="ARBA00022452"/>
    </source>
</evidence>